<accession>A0A1A9UPU1</accession>
<keyword evidence="2" id="KW-1185">Reference proteome</keyword>
<sequence>MHCGFACDEEEEEEEEENIRAIAKAGCCPQLGAELLVKCAPNTKCERLNRLCEVLEYSLVLSKDDDEICEVTELGHDDELYGGVLSALLKLFSDKFSFPSKDFIGTVVIAPSDLI</sequence>
<dbReference type="EnsemblMetazoa" id="GAUT011530-RA">
    <property type="protein sequence ID" value="GAUT011530-PA"/>
    <property type="gene ID" value="GAUT011530"/>
</dbReference>
<organism evidence="1 2">
    <name type="scientific">Glossina austeni</name>
    <name type="common">Savannah tsetse fly</name>
    <dbReference type="NCBI Taxonomy" id="7395"/>
    <lineage>
        <taxon>Eukaryota</taxon>
        <taxon>Metazoa</taxon>
        <taxon>Ecdysozoa</taxon>
        <taxon>Arthropoda</taxon>
        <taxon>Hexapoda</taxon>
        <taxon>Insecta</taxon>
        <taxon>Pterygota</taxon>
        <taxon>Neoptera</taxon>
        <taxon>Endopterygota</taxon>
        <taxon>Diptera</taxon>
        <taxon>Brachycera</taxon>
        <taxon>Muscomorpha</taxon>
        <taxon>Hippoboscoidea</taxon>
        <taxon>Glossinidae</taxon>
        <taxon>Glossina</taxon>
    </lineage>
</organism>
<evidence type="ECO:0000313" key="2">
    <source>
        <dbReference type="Proteomes" id="UP000078200"/>
    </source>
</evidence>
<proteinExistence type="predicted"/>
<name>A0A1A9UPU1_GLOAU</name>
<dbReference type="VEuPathDB" id="VectorBase:GAUT011530"/>
<protein>
    <submittedName>
        <fullName evidence="1">Uncharacterized protein</fullName>
    </submittedName>
</protein>
<evidence type="ECO:0000313" key="1">
    <source>
        <dbReference type="EnsemblMetazoa" id="GAUT011530-PA"/>
    </source>
</evidence>
<reference evidence="1" key="1">
    <citation type="submission" date="2020-05" db="UniProtKB">
        <authorList>
            <consortium name="EnsemblMetazoa"/>
        </authorList>
    </citation>
    <scope>IDENTIFICATION</scope>
    <source>
        <strain evidence="1">TTRI</strain>
    </source>
</reference>
<dbReference type="AlphaFoldDB" id="A0A1A9UPU1"/>
<dbReference type="Proteomes" id="UP000078200">
    <property type="component" value="Unassembled WGS sequence"/>
</dbReference>